<evidence type="ECO:0000313" key="3">
    <source>
        <dbReference type="Proteomes" id="UP000600918"/>
    </source>
</evidence>
<dbReference type="AlphaFoldDB" id="A0A834P100"/>
<organism evidence="2 3">
    <name type="scientific">Vespula pensylvanica</name>
    <name type="common">Western yellow jacket</name>
    <name type="synonym">Wasp</name>
    <dbReference type="NCBI Taxonomy" id="30213"/>
    <lineage>
        <taxon>Eukaryota</taxon>
        <taxon>Metazoa</taxon>
        <taxon>Ecdysozoa</taxon>
        <taxon>Arthropoda</taxon>
        <taxon>Hexapoda</taxon>
        <taxon>Insecta</taxon>
        <taxon>Pterygota</taxon>
        <taxon>Neoptera</taxon>
        <taxon>Endopterygota</taxon>
        <taxon>Hymenoptera</taxon>
        <taxon>Apocrita</taxon>
        <taxon>Aculeata</taxon>
        <taxon>Vespoidea</taxon>
        <taxon>Vespidae</taxon>
        <taxon>Vespinae</taxon>
        <taxon>Vespula</taxon>
    </lineage>
</organism>
<proteinExistence type="predicted"/>
<dbReference type="Proteomes" id="UP000600918">
    <property type="component" value="Unassembled WGS sequence"/>
</dbReference>
<name>A0A834P100_VESPE</name>
<feature type="compositionally biased region" description="Polar residues" evidence="1">
    <location>
        <begin position="73"/>
        <end position="83"/>
    </location>
</feature>
<feature type="region of interest" description="Disordered" evidence="1">
    <location>
        <begin position="64"/>
        <end position="83"/>
    </location>
</feature>
<dbReference type="EMBL" id="JACSDY010000007">
    <property type="protein sequence ID" value="KAF7423615.1"/>
    <property type="molecule type" value="Genomic_DNA"/>
</dbReference>
<protein>
    <submittedName>
        <fullName evidence="2">Uncharacterized protein</fullName>
    </submittedName>
</protein>
<comment type="caution">
    <text evidence="2">The sequence shown here is derived from an EMBL/GenBank/DDBJ whole genome shotgun (WGS) entry which is preliminary data.</text>
</comment>
<evidence type="ECO:0000256" key="1">
    <source>
        <dbReference type="SAM" id="MobiDB-lite"/>
    </source>
</evidence>
<keyword evidence="3" id="KW-1185">Reference proteome</keyword>
<evidence type="ECO:0000313" key="2">
    <source>
        <dbReference type="EMBL" id="KAF7423615.1"/>
    </source>
</evidence>
<sequence length="83" mass="9468">MWKLFVGWDSGMVDKSGHIGENPFDNGSWGKEHFQPSTVPWQLNPRGHSRPSNFLPNYITLLPFTKSPKGLRPSTTNQKRSKD</sequence>
<gene>
    <name evidence="2" type="ORF">H0235_008898</name>
</gene>
<reference evidence="2" key="1">
    <citation type="journal article" date="2020" name="G3 (Bethesda)">
        <title>High-Quality Assemblies for Three Invasive Social Wasps from the &lt;i&gt;Vespula&lt;/i&gt; Genus.</title>
        <authorList>
            <person name="Harrop T.W.R."/>
            <person name="Guhlin J."/>
            <person name="McLaughlin G.M."/>
            <person name="Permina E."/>
            <person name="Stockwell P."/>
            <person name="Gilligan J."/>
            <person name="Le Lec M.F."/>
            <person name="Gruber M.A.M."/>
            <person name="Quinn O."/>
            <person name="Lovegrove M."/>
            <person name="Duncan E.J."/>
            <person name="Remnant E.J."/>
            <person name="Van Eeckhoven J."/>
            <person name="Graham B."/>
            <person name="Knapp R.A."/>
            <person name="Langford K.W."/>
            <person name="Kronenberg Z."/>
            <person name="Press M.O."/>
            <person name="Eacker S.M."/>
            <person name="Wilson-Rankin E.E."/>
            <person name="Purcell J."/>
            <person name="Lester P.J."/>
            <person name="Dearden P.K."/>
        </authorList>
    </citation>
    <scope>NUCLEOTIDE SEQUENCE</scope>
    <source>
        <strain evidence="2">Volc-1</strain>
    </source>
</reference>
<feature type="region of interest" description="Disordered" evidence="1">
    <location>
        <begin position="16"/>
        <end position="52"/>
    </location>
</feature>
<accession>A0A834P100</accession>